<dbReference type="AlphaFoldDB" id="A0A3M0A7I7"/>
<keyword evidence="3" id="KW-1185">Reference proteome</keyword>
<dbReference type="PANTHER" id="PTHR11575:SF6">
    <property type="entry name" value="2',3'-CYCLIC-NUCLEOTIDE 2'-PHOSPHODIESTERASE_3'-NUCLEOTIDASE"/>
    <property type="match status" value="1"/>
</dbReference>
<dbReference type="SUPFAM" id="SSF56300">
    <property type="entry name" value="Metallo-dependent phosphatases"/>
    <property type="match status" value="1"/>
</dbReference>
<dbReference type="SUPFAM" id="SSF55816">
    <property type="entry name" value="5'-nucleotidase (syn. UDP-sugar hydrolase), C-terminal domain"/>
    <property type="match status" value="1"/>
</dbReference>
<evidence type="ECO:0000313" key="2">
    <source>
        <dbReference type="EMBL" id="RMA80254.1"/>
    </source>
</evidence>
<dbReference type="GO" id="GO:0016787">
    <property type="term" value="F:hydrolase activity"/>
    <property type="evidence" value="ECO:0007669"/>
    <property type="project" value="InterPro"/>
</dbReference>
<dbReference type="PANTHER" id="PTHR11575">
    <property type="entry name" value="5'-NUCLEOTIDASE-RELATED"/>
    <property type="match status" value="1"/>
</dbReference>
<keyword evidence="1" id="KW-0732">Signal</keyword>
<dbReference type="InterPro" id="IPR029052">
    <property type="entry name" value="Metallo-depent_PP-like"/>
</dbReference>
<gene>
    <name evidence="2" type="ORF">DFR27_1618</name>
</gene>
<organism evidence="2 3">
    <name type="scientific">Umboniibacter marinipuniceus</name>
    <dbReference type="NCBI Taxonomy" id="569599"/>
    <lineage>
        <taxon>Bacteria</taxon>
        <taxon>Pseudomonadati</taxon>
        <taxon>Pseudomonadota</taxon>
        <taxon>Gammaproteobacteria</taxon>
        <taxon>Cellvibrionales</taxon>
        <taxon>Cellvibrionaceae</taxon>
        <taxon>Umboniibacter</taxon>
    </lineage>
</organism>
<dbReference type="Proteomes" id="UP000267187">
    <property type="component" value="Unassembled WGS sequence"/>
</dbReference>
<accession>A0A3M0A7I7</accession>
<dbReference type="RefSeq" id="WP_121876928.1">
    <property type="nucleotide sequence ID" value="NZ_REFJ01000003.1"/>
</dbReference>
<proteinExistence type="predicted"/>
<dbReference type="Gene3D" id="3.60.21.10">
    <property type="match status" value="1"/>
</dbReference>
<feature type="chain" id="PRO_5018001301" evidence="1">
    <location>
        <begin position="21"/>
        <end position="718"/>
    </location>
</feature>
<dbReference type="GO" id="GO:0030288">
    <property type="term" value="C:outer membrane-bounded periplasmic space"/>
    <property type="evidence" value="ECO:0007669"/>
    <property type="project" value="TreeGrafter"/>
</dbReference>
<sequence>MLRIALFSLLFLSLHSIASAPVQLRIISTGDLNGQLLSYDYIADQETDEFGLARAATLIRMARSESDNSVTVDSGDLLKGSPMAAWAAQQTFTQANGGHPAYQALDHLDFNAAALGDSDFYYGLDYLMHSASLSNLPIVSANLYRRGINGQRGPHLLKPWYIESRQLRDIAGNIHRVNIGYIGFTDPNSLRQDNALQSRVETRSILASAREELPRLRAAGADVIIVLAHTSLSAVDSSLPTQRNVLESLAREPLVDAIIFNQTNGNFPNPALQTPYRVDAVHGKIFGTPAVATQRAGQQVGVIDLWLRKDRGSWTVGRSQVEIRSVQRPGRNVVEYKGLSLRLADAHRKTRHFANRPIGRTNQSLSSLLAQLQTDTATQLLHQVQLDYASKQLTLEDSTPLLSLVSPPLVGDNGNNPEAYTWIPTGVVTYRQAAGIFPRNGKLNIVRVPPALVVEVLECSAGQYLQLSRARDDAQPLLSKEFSPANFVDVSGMSYEIDLSKSPRYSNDCAAFSAHDHRIRVSPYDQALFSLDSILLVVEDSQLARIQQSFPNIEIDLIHRAGSSLQEQLIRTFEAANVAGVSIPLEQHWQFAAVPSFFQLNAGFATHSDPRFQHYIAANATLNARYLAVGPDGFGVYRLQFPSIEPNLPDTYVPSPELEFALPQIATTIETPIEEQRSRHIEEPASLQLDGVTVKATPLRFSPEEQIEVGRPETPEGG</sequence>
<dbReference type="Gene3D" id="3.90.780.10">
    <property type="entry name" value="5'-Nucleotidase, C-terminal domain"/>
    <property type="match status" value="1"/>
</dbReference>
<protein>
    <submittedName>
        <fullName evidence="2">2',3'-cyclic-nucleotide 2'-phosphodiesterase/3'-nucleotidase</fullName>
    </submittedName>
</protein>
<evidence type="ECO:0000256" key="1">
    <source>
        <dbReference type="SAM" id="SignalP"/>
    </source>
</evidence>
<evidence type="ECO:0000313" key="3">
    <source>
        <dbReference type="Proteomes" id="UP000267187"/>
    </source>
</evidence>
<dbReference type="InterPro" id="IPR036907">
    <property type="entry name" value="5'-Nucleotdase_C_sf"/>
</dbReference>
<dbReference type="OrthoDB" id="9803927at2"/>
<comment type="caution">
    <text evidence="2">The sequence shown here is derived from an EMBL/GenBank/DDBJ whole genome shotgun (WGS) entry which is preliminary data.</text>
</comment>
<dbReference type="GO" id="GO:0009166">
    <property type="term" value="P:nucleotide catabolic process"/>
    <property type="evidence" value="ECO:0007669"/>
    <property type="project" value="InterPro"/>
</dbReference>
<dbReference type="EMBL" id="REFJ01000003">
    <property type="protein sequence ID" value="RMA80254.1"/>
    <property type="molecule type" value="Genomic_DNA"/>
</dbReference>
<feature type="signal peptide" evidence="1">
    <location>
        <begin position="1"/>
        <end position="20"/>
    </location>
</feature>
<reference evidence="2 3" key="1">
    <citation type="submission" date="2018-10" db="EMBL/GenBank/DDBJ databases">
        <title>Genomic Encyclopedia of Type Strains, Phase IV (KMG-IV): sequencing the most valuable type-strain genomes for metagenomic binning, comparative biology and taxonomic classification.</title>
        <authorList>
            <person name="Goeker M."/>
        </authorList>
    </citation>
    <scope>NUCLEOTIDE SEQUENCE [LARGE SCALE GENOMIC DNA]</scope>
    <source>
        <strain evidence="2 3">DSM 25080</strain>
    </source>
</reference>
<name>A0A3M0A7I7_9GAMM</name>
<dbReference type="InterPro" id="IPR006179">
    <property type="entry name" value="5_nucleotidase/apyrase"/>
</dbReference>